<dbReference type="Proteomes" id="UP000245790">
    <property type="component" value="Unassembled WGS sequence"/>
</dbReference>
<keyword evidence="6 8" id="KW-0949">S-adenosyl-L-methionine</keyword>
<feature type="compositionally biased region" description="Basic and acidic residues" evidence="9">
    <location>
        <begin position="19"/>
        <end position="35"/>
    </location>
</feature>
<evidence type="ECO:0000256" key="1">
    <source>
        <dbReference type="ARBA" id="ARBA00000852"/>
    </source>
</evidence>
<keyword evidence="12" id="KW-1185">Reference proteome</keyword>
<dbReference type="InterPro" id="IPR011814">
    <property type="entry name" value="BioC"/>
</dbReference>
<sequence length="345" mass="38343">MNNDIINKNSISNKSVNDSGRRVSGETDLSKHSSNTEENSITEANPITEENPVAGKINKQNVAKSFSKAAADYDKFAFIQREIGDRLFDRLSLMTLQPKIILDVGCGTGHYTRALKKHYRKAQVHGVDIAPGMIELADDKNGWLKNIGIKQCHYHCSDMNQLPFDDASVDLLFSNLALQWSDDLQATFAEFARVLKPEGLIIFSTLGPDTLIELKKAWQAVDQSTHVNQFIDMHIIGDELIKAGVADPVMDMEKLTFTYSSVADVFKDLKGIGAHNMNAGRHTGLMSKGKWQAMLNAYDNFKDEQGLFPATYETIFGHGWGNQFKSMSANQTGASDVYKVSLEKN</sequence>
<feature type="compositionally biased region" description="Polar residues" evidence="9">
    <location>
        <begin position="36"/>
        <end position="45"/>
    </location>
</feature>
<dbReference type="EC" id="2.1.1.197" evidence="3 8"/>
<feature type="domain" description="Methyltransferase type 11" evidence="10">
    <location>
        <begin position="102"/>
        <end position="203"/>
    </location>
</feature>
<evidence type="ECO:0000256" key="5">
    <source>
        <dbReference type="ARBA" id="ARBA00022679"/>
    </source>
</evidence>
<dbReference type="CDD" id="cd02440">
    <property type="entry name" value="AdoMet_MTases"/>
    <property type="match status" value="1"/>
</dbReference>
<dbReference type="HAMAP" id="MF_00835">
    <property type="entry name" value="BioC"/>
    <property type="match status" value="1"/>
</dbReference>
<feature type="compositionally biased region" description="Low complexity" evidence="9">
    <location>
        <begin position="1"/>
        <end position="18"/>
    </location>
</feature>
<dbReference type="Gene3D" id="3.40.50.150">
    <property type="entry name" value="Vaccinia Virus protein VP39"/>
    <property type="match status" value="1"/>
</dbReference>
<dbReference type="RefSeq" id="WP_109763163.1">
    <property type="nucleotide sequence ID" value="NZ_QGGU01000005.1"/>
</dbReference>
<dbReference type="PANTHER" id="PTHR13090:SF1">
    <property type="entry name" value="ARGININE-HYDROXYLASE NDUFAF5, MITOCHONDRIAL"/>
    <property type="match status" value="1"/>
</dbReference>
<evidence type="ECO:0000256" key="3">
    <source>
        <dbReference type="ARBA" id="ARBA00012327"/>
    </source>
</evidence>
<evidence type="ECO:0000256" key="6">
    <source>
        <dbReference type="ARBA" id="ARBA00022691"/>
    </source>
</evidence>
<name>A0A316FUK4_9GAMM</name>
<reference evidence="11 12" key="1">
    <citation type="submission" date="2018-05" db="EMBL/GenBank/DDBJ databases">
        <title>Genomic Encyclopedia of Type Strains, Phase IV (KMG-IV): sequencing the most valuable type-strain genomes for metagenomic binning, comparative biology and taxonomic classification.</title>
        <authorList>
            <person name="Goeker M."/>
        </authorList>
    </citation>
    <scope>NUCLEOTIDE SEQUENCE [LARGE SCALE GENOMIC DNA]</scope>
    <source>
        <strain evidence="11 12">DSM 25350</strain>
    </source>
</reference>
<dbReference type="GO" id="GO:0009102">
    <property type="term" value="P:biotin biosynthetic process"/>
    <property type="evidence" value="ECO:0007669"/>
    <property type="project" value="UniProtKB-UniRule"/>
</dbReference>
<dbReference type="SUPFAM" id="SSF53335">
    <property type="entry name" value="S-adenosyl-L-methionine-dependent methyltransferases"/>
    <property type="match status" value="1"/>
</dbReference>
<evidence type="ECO:0000259" key="10">
    <source>
        <dbReference type="Pfam" id="PF08241"/>
    </source>
</evidence>
<comment type="pathway">
    <text evidence="2 8">Cofactor biosynthesis; biotin biosynthesis.</text>
</comment>
<dbReference type="PANTHER" id="PTHR13090">
    <property type="entry name" value="ARGININE-HYDROXYLASE NDUFAF5, MITOCHONDRIAL"/>
    <property type="match status" value="1"/>
</dbReference>
<evidence type="ECO:0000313" key="12">
    <source>
        <dbReference type="Proteomes" id="UP000245790"/>
    </source>
</evidence>
<proteinExistence type="inferred from homology"/>
<comment type="catalytic activity">
    <reaction evidence="1 8">
        <text>malonyl-[ACP] + S-adenosyl-L-methionine = malonyl-[ACP] methyl ester + S-adenosyl-L-homocysteine</text>
        <dbReference type="Rhea" id="RHEA:17105"/>
        <dbReference type="Rhea" id="RHEA-COMP:9623"/>
        <dbReference type="Rhea" id="RHEA-COMP:9954"/>
        <dbReference type="ChEBI" id="CHEBI:57856"/>
        <dbReference type="ChEBI" id="CHEBI:59789"/>
        <dbReference type="ChEBI" id="CHEBI:78449"/>
        <dbReference type="ChEBI" id="CHEBI:78845"/>
        <dbReference type="EC" id="2.1.1.197"/>
    </reaction>
</comment>
<accession>A0A316FUK4</accession>
<evidence type="ECO:0000256" key="4">
    <source>
        <dbReference type="ARBA" id="ARBA00022603"/>
    </source>
</evidence>
<comment type="similarity">
    <text evidence="8">Belongs to the methyltransferase superfamily.</text>
</comment>
<dbReference type="InterPro" id="IPR013216">
    <property type="entry name" value="Methyltransf_11"/>
</dbReference>
<feature type="region of interest" description="Disordered" evidence="9">
    <location>
        <begin position="1"/>
        <end position="49"/>
    </location>
</feature>
<evidence type="ECO:0000256" key="9">
    <source>
        <dbReference type="SAM" id="MobiDB-lite"/>
    </source>
</evidence>
<evidence type="ECO:0000256" key="8">
    <source>
        <dbReference type="HAMAP-Rule" id="MF_00835"/>
    </source>
</evidence>
<keyword evidence="4 8" id="KW-0489">Methyltransferase</keyword>
<comment type="caution">
    <text evidence="11">The sequence shown here is derived from an EMBL/GenBank/DDBJ whole genome shotgun (WGS) entry which is preliminary data.</text>
</comment>
<dbReference type="NCBIfam" id="TIGR02072">
    <property type="entry name" value="BioC"/>
    <property type="match status" value="1"/>
</dbReference>
<organism evidence="11 12">
    <name type="scientific">Pleionea mediterranea</name>
    <dbReference type="NCBI Taxonomy" id="523701"/>
    <lineage>
        <taxon>Bacteria</taxon>
        <taxon>Pseudomonadati</taxon>
        <taxon>Pseudomonadota</taxon>
        <taxon>Gammaproteobacteria</taxon>
        <taxon>Oceanospirillales</taxon>
        <taxon>Pleioneaceae</taxon>
        <taxon>Pleionea</taxon>
    </lineage>
</organism>
<keyword evidence="7 8" id="KW-0093">Biotin biosynthesis</keyword>
<dbReference type="InterPro" id="IPR050602">
    <property type="entry name" value="Malonyl-ACP_OMT"/>
</dbReference>
<evidence type="ECO:0000313" key="11">
    <source>
        <dbReference type="EMBL" id="PWK51765.1"/>
    </source>
</evidence>
<evidence type="ECO:0000256" key="2">
    <source>
        <dbReference type="ARBA" id="ARBA00004746"/>
    </source>
</evidence>
<dbReference type="OrthoDB" id="9760689at2"/>
<dbReference type="EMBL" id="QGGU01000005">
    <property type="protein sequence ID" value="PWK51765.1"/>
    <property type="molecule type" value="Genomic_DNA"/>
</dbReference>
<comment type="function">
    <text evidence="8">Converts the free carboxyl group of a malonyl-thioester to its methyl ester by transfer of a methyl group from S-adenosyl-L-methionine (SAM). It allows to synthesize pimeloyl-ACP via the fatty acid synthetic pathway.</text>
</comment>
<keyword evidence="5 8" id="KW-0808">Transferase</keyword>
<dbReference type="AlphaFoldDB" id="A0A316FUK4"/>
<dbReference type="Pfam" id="PF08241">
    <property type="entry name" value="Methyltransf_11"/>
    <property type="match status" value="1"/>
</dbReference>
<dbReference type="GO" id="GO:0102130">
    <property type="term" value="F:malonyl-CoA methyltransferase activity"/>
    <property type="evidence" value="ECO:0007669"/>
    <property type="project" value="UniProtKB-EC"/>
</dbReference>
<protein>
    <recommendedName>
        <fullName evidence="3 8">Malonyl-[acyl-carrier protein] O-methyltransferase</fullName>
        <shortName evidence="8">Malonyl-ACP O-methyltransferase</shortName>
        <ecNumber evidence="3 8">2.1.1.197</ecNumber>
    </recommendedName>
    <alternativeName>
        <fullName evidence="8">Biotin synthesis protein BioC</fullName>
    </alternativeName>
</protein>
<evidence type="ECO:0000256" key="7">
    <source>
        <dbReference type="ARBA" id="ARBA00022756"/>
    </source>
</evidence>
<dbReference type="UniPathway" id="UPA00078"/>
<dbReference type="GO" id="GO:0008757">
    <property type="term" value="F:S-adenosylmethionine-dependent methyltransferase activity"/>
    <property type="evidence" value="ECO:0007669"/>
    <property type="project" value="InterPro"/>
</dbReference>
<dbReference type="InterPro" id="IPR029063">
    <property type="entry name" value="SAM-dependent_MTases_sf"/>
</dbReference>
<gene>
    <name evidence="8" type="primary">bioC</name>
    <name evidence="11" type="ORF">C8D97_10580</name>
</gene>
<dbReference type="GO" id="GO:0010340">
    <property type="term" value="F:carboxyl-O-methyltransferase activity"/>
    <property type="evidence" value="ECO:0007669"/>
    <property type="project" value="UniProtKB-UniRule"/>
</dbReference>
<dbReference type="GO" id="GO:0032259">
    <property type="term" value="P:methylation"/>
    <property type="evidence" value="ECO:0007669"/>
    <property type="project" value="UniProtKB-KW"/>
</dbReference>